<dbReference type="AlphaFoldDB" id="E5B3M0"/>
<dbReference type="EMBL" id="FR719190">
    <property type="protein sequence ID" value="CBX80073.1"/>
    <property type="molecule type" value="Genomic_DNA"/>
</dbReference>
<sequence length="44" mass="4820">MPWPAFYARQFTVKSVVIFLSSGLRLAQLLLLLAVGPAKNDSVT</sequence>
<evidence type="ECO:0000313" key="2">
    <source>
        <dbReference type="EMBL" id="CBX80073.1"/>
    </source>
</evidence>
<feature type="transmembrane region" description="Helical" evidence="1">
    <location>
        <begin position="12"/>
        <end position="35"/>
    </location>
</feature>
<protein>
    <submittedName>
        <fullName evidence="2">Uncharacterized protein</fullName>
    </submittedName>
</protein>
<name>E5B3M0_ERWAM</name>
<gene>
    <name evidence="2" type="ORF">EAIL5_1253</name>
</gene>
<proteinExistence type="predicted"/>
<accession>E5B3M0</accession>
<evidence type="ECO:0000256" key="1">
    <source>
        <dbReference type="SAM" id="Phobius"/>
    </source>
</evidence>
<keyword evidence="1" id="KW-0812">Transmembrane</keyword>
<keyword evidence="1" id="KW-1133">Transmembrane helix</keyword>
<organism evidence="2">
    <name type="scientific">Erwinia amylovora ATCC BAA-2158</name>
    <dbReference type="NCBI Taxonomy" id="889211"/>
    <lineage>
        <taxon>Bacteria</taxon>
        <taxon>Pseudomonadati</taxon>
        <taxon>Pseudomonadota</taxon>
        <taxon>Gammaproteobacteria</taxon>
        <taxon>Enterobacterales</taxon>
        <taxon>Erwiniaceae</taxon>
        <taxon>Erwinia</taxon>
    </lineage>
</organism>
<reference evidence="2" key="1">
    <citation type="journal article" date="2011" name="J. Bacteriol.">
        <title>Genome Sequence of an Erwinia amylovora Strain with Pathogenicity Restricted to Rubus Plants.</title>
        <authorList>
            <person name="Powney R."/>
            <person name="Smits T.H."/>
            <person name="Sawbridge T."/>
            <person name="Frey B."/>
            <person name="Blom J."/>
            <person name="Frey J.E."/>
            <person name="Plummer K.M."/>
            <person name="Beer S.V."/>
            <person name="Luck J."/>
            <person name="Duffy B."/>
            <person name="Rodoni B."/>
        </authorList>
    </citation>
    <scope>NUCLEOTIDE SEQUENCE</scope>
    <source>
        <strain evidence="2">ATCC BAA-2158</strain>
    </source>
</reference>
<keyword evidence="1" id="KW-0472">Membrane</keyword>